<dbReference type="RefSeq" id="WP_045464465.1">
    <property type="nucleotide sequence ID" value="NZ_BBLT01000005.1"/>
</dbReference>
<dbReference type="EMBL" id="BBLT01000005">
    <property type="protein sequence ID" value="GAL85669.1"/>
    <property type="molecule type" value="Genomic_DNA"/>
</dbReference>
<feature type="domain" description="DinB-like" evidence="1">
    <location>
        <begin position="15"/>
        <end position="155"/>
    </location>
</feature>
<evidence type="ECO:0000259" key="1">
    <source>
        <dbReference type="Pfam" id="PF12867"/>
    </source>
</evidence>
<sequence length="174" mass="20225">MKQVEILLKQTEDTYGWVNRLIASIPNDQWDITPEVIQMNVTWQVGHLMMSFYFHSVMVIVGHQMDIVGQIPLKNYDEVFTTGNPERIIGKYEPEQLMKDLMLVELKSLEVIKSLSDHDLRKSLHPTPVPHPIASSKLEALDWNIKHAMWHCGQLGLLKRIVHERFDFGLRRNG</sequence>
<dbReference type="InterPro" id="IPR024775">
    <property type="entry name" value="DinB-like"/>
</dbReference>
<reference evidence="2 3" key="1">
    <citation type="submission" date="2014-09" db="EMBL/GenBank/DDBJ databases">
        <title>Sporocytophaga myxococcoides PG-01 genome sequencing.</title>
        <authorList>
            <person name="Liu L."/>
            <person name="Gao P.J."/>
            <person name="Chen G.J."/>
            <person name="Wang L.S."/>
        </authorList>
    </citation>
    <scope>NUCLEOTIDE SEQUENCE [LARGE SCALE GENOMIC DNA]</scope>
    <source>
        <strain evidence="2 3">PG-01</strain>
    </source>
</reference>
<dbReference type="AlphaFoldDB" id="A0A098LGS3"/>
<dbReference type="Pfam" id="PF12867">
    <property type="entry name" value="DinB_2"/>
    <property type="match status" value="1"/>
</dbReference>
<proteinExistence type="predicted"/>
<dbReference type="STRING" id="153721.MYP_2898"/>
<evidence type="ECO:0000313" key="2">
    <source>
        <dbReference type="EMBL" id="GAL85669.1"/>
    </source>
</evidence>
<dbReference type="SUPFAM" id="SSF109854">
    <property type="entry name" value="DinB/YfiT-like putative metalloenzymes"/>
    <property type="match status" value="1"/>
</dbReference>
<accession>A0A098LGS3</accession>
<evidence type="ECO:0000313" key="3">
    <source>
        <dbReference type="Proteomes" id="UP000030185"/>
    </source>
</evidence>
<protein>
    <recommendedName>
        <fullName evidence="1">DinB-like domain-containing protein</fullName>
    </recommendedName>
</protein>
<dbReference type="Proteomes" id="UP000030185">
    <property type="component" value="Unassembled WGS sequence"/>
</dbReference>
<keyword evidence="3" id="KW-1185">Reference proteome</keyword>
<gene>
    <name evidence="2" type="ORF">MYP_2898</name>
</gene>
<dbReference type="InterPro" id="IPR034660">
    <property type="entry name" value="DinB/YfiT-like"/>
</dbReference>
<dbReference type="eggNOG" id="COG2318">
    <property type="taxonomic scope" value="Bacteria"/>
</dbReference>
<name>A0A098LGS3_9BACT</name>
<comment type="caution">
    <text evidence="2">The sequence shown here is derived from an EMBL/GenBank/DDBJ whole genome shotgun (WGS) entry which is preliminary data.</text>
</comment>
<organism evidence="2 3">
    <name type="scientific">Sporocytophaga myxococcoides</name>
    <dbReference type="NCBI Taxonomy" id="153721"/>
    <lineage>
        <taxon>Bacteria</taxon>
        <taxon>Pseudomonadati</taxon>
        <taxon>Bacteroidota</taxon>
        <taxon>Cytophagia</taxon>
        <taxon>Cytophagales</taxon>
        <taxon>Cytophagaceae</taxon>
        <taxon>Sporocytophaga</taxon>
    </lineage>
</organism>
<dbReference type="Gene3D" id="1.20.120.450">
    <property type="entry name" value="dinb family like domain"/>
    <property type="match status" value="1"/>
</dbReference>
<dbReference type="OrthoDB" id="704805at2"/>